<dbReference type="RefSeq" id="WP_170092377.1">
    <property type="nucleotide sequence ID" value="NZ_WOYG01000001.1"/>
</dbReference>
<accession>A0A847TYG5</accession>
<dbReference type="EMBL" id="WOYG01000001">
    <property type="protein sequence ID" value="NLV08343.1"/>
    <property type="molecule type" value="Genomic_DNA"/>
</dbReference>
<dbReference type="AlphaFoldDB" id="A0A847TYG5"/>
<name>A0A847TYG5_9EURY</name>
<gene>
    <name evidence="1" type="ORF">GOC74_00070</name>
</gene>
<organism evidence="1 2">
    <name type="scientific">Halomicrobium mukohataei</name>
    <dbReference type="NCBI Taxonomy" id="57705"/>
    <lineage>
        <taxon>Archaea</taxon>
        <taxon>Methanobacteriati</taxon>
        <taxon>Methanobacteriota</taxon>
        <taxon>Stenosarchaea group</taxon>
        <taxon>Halobacteria</taxon>
        <taxon>Halobacteriales</taxon>
        <taxon>Haloarculaceae</taxon>
        <taxon>Halomicrobium</taxon>
    </lineage>
</organism>
<protein>
    <submittedName>
        <fullName evidence="1">ISH6 family transposase</fullName>
    </submittedName>
</protein>
<evidence type="ECO:0000313" key="1">
    <source>
        <dbReference type="EMBL" id="NLV08343.1"/>
    </source>
</evidence>
<comment type="caution">
    <text evidence="1">The sequence shown here is derived from an EMBL/GenBank/DDBJ whole genome shotgun (WGS) entry which is preliminary data.</text>
</comment>
<evidence type="ECO:0000313" key="2">
    <source>
        <dbReference type="Proteomes" id="UP000608662"/>
    </source>
</evidence>
<dbReference type="NCBIfam" id="NF041731">
    <property type="entry name" value="transpos_ISH6"/>
    <property type="match status" value="1"/>
</dbReference>
<sequence length="452" mass="50909">MNVKESPTEIAVTMDFVLTLDLAEKYPLAAFADFLTEQRLESTLLEAMVESLNEVLVESYCGEKHAQGNGTKRYQRSTTKDRTAVTTAGDHQFSLGYVKDTAAADGENTHFRPIDNVVDFNGQKRYQQDIAARTVDLATTLSYRDAAAHADELERTPSKDTIRDRVTDCGRKLTEFVSSRIAGREAKTVISDGTNCYSQDEDREYHDVRVTLAEDTEAATRSVLDVSVNSPWSEIADSLDAAEAITDDAEVVSDAENRLVEAFETNTRDHQLDLSHVPRTLGYKLWDDGALSLEDRKEIISEVAGELFHLKNSVEKHRPKEEYSAIRERIAKTKDRIEKTAWQLEQLSSPKAASYLQGGLDSMVTFAEEATDGFEVPWTSNPVERAMGEVAKRCKRDWMQWSEEGLDTLLQLTLTKYANPDYYREFFDEFLQRSTQNKMRCSVSVTANGGEL</sequence>
<proteinExistence type="predicted"/>
<dbReference type="Proteomes" id="UP000608662">
    <property type="component" value="Unassembled WGS sequence"/>
</dbReference>
<dbReference type="InterPro" id="IPR009620">
    <property type="entry name" value="UPF0236"/>
</dbReference>
<reference evidence="1" key="1">
    <citation type="submission" date="2019-12" db="EMBL/GenBank/DDBJ databases">
        <title>Whole-genome sequence of Halomicrobium mukohataei pws1.</title>
        <authorList>
            <person name="Verma D.K."/>
            <person name="Gopal K."/>
            <person name="Prasad E.S."/>
        </authorList>
    </citation>
    <scope>NUCLEOTIDE SEQUENCE</scope>
    <source>
        <strain evidence="1">Pws1</strain>
    </source>
</reference>
<dbReference type="OrthoDB" id="198848at2157"/>
<dbReference type="Pfam" id="PF06782">
    <property type="entry name" value="UPF0236"/>
    <property type="match status" value="1"/>
</dbReference>